<dbReference type="GeneID" id="87843370"/>
<evidence type="ECO:0000313" key="3">
    <source>
        <dbReference type="Proteomes" id="UP001278766"/>
    </source>
</evidence>
<reference evidence="2" key="1">
    <citation type="journal article" date="2023" name="Mol. Phylogenet. Evol.">
        <title>Genome-scale phylogeny and comparative genomics of the fungal order Sordariales.</title>
        <authorList>
            <person name="Hensen N."/>
            <person name="Bonometti L."/>
            <person name="Westerberg I."/>
            <person name="Brannstrom I.O."/>
            <person name="Guillou S."/>
            <person name="Cros-Aarteil S."/>
            <person name="Calhoun S."/>
            <person name="Haridas S."/>
            <person name="Kuo A."/>
            <person name="Mondo S."/>
            <person name="Pangilinan J."/>
            <person name="Riley R."/>
            <person name="LaButti K."/>
            <person name="Andreopoulos B."/>
            <person name="Lipzen A."/>
            <person name="Chen C."/>
            <person name="Yan M."/>
            <person name="Daum C."/>
            <person name="Ng V."/>
            <person name="Clum A."/>
            <person name="Steindorff A."/>
            <person name="Ohm R.A."/>
            <person name="Martin F."/>
            <person name="Silar P."/>
            <person name="Natvig D.O."/>
            <person name="Lalanne C."/>
            <person name="Gautier V."/>
            <person name="Ament-Velasquez S.L."/>
            <person name="Kruys A."/>
            <person name="Hutchinson M.I."/>
            <person name="Powell A.J."/>
            <person name="Barry K."/>
            <person name="Miller A.N."/>
            <person name="Grigoriev I.V."/>
            <person name="Debuchy R."/>
            <person name="Gladieux P."/>
            <person name="Hiltunen Thoren M."/>
            <person name="Johannesson H."/>
        </authorList>
    </citation>
    <scope>NUCLEOTIDE SEQUENCE</scope>
    <source>
        <strain evidence="2">CBS 168.71</strain>
    </source>
</reference>
<comment type="caution">
    <text evidence="2">The sequence shown here is derived from an EMBL/GenBank/DDBJ whole genome shotgun (WGS) entry which is preliminary data.</text>
</comment>
<evidence type="ECO:0000256" key="1">
    <source>
        <dbReference type="SAM" id="MobiDB-lite"/>
    </source>
</evidence>
<dbReference type="AlphaFoldDB" id="A0AAE0HMH7"/>
<proteinExistence type="predicted"/>
<feature type="region of interest" description="Disordered" evidence="1">
    <location>
        <begin position="406"/>
        <end position="427"/>
    </location>
</feature>
<dbReference type="EMBL" id="JAUEPN010000002">
    <property type="protein sequence ID" value="KAK3298947.1"/>
    <property type="molecule type" value="Genomic_DNA"/>
</dbReference>
<protein>
    <recommendedName>
        <fullName evidence="4">Protein kinase domain-containing protein</fullName>
    </recommendedName>
</protein>
<feature type="compositionally biased region" description="Pro residues" evidence="1">
    <location>
        <begin position="1"/>
        <end position="32"/>
    </location>
</feature>
<evidence type="ECO:0000313" key="2">
    <source>
        <dbReference type="EMBL" id="KAK3298947.1"/>
    </source>
</evidence>
<sequence length="434" mass="47987">MPSSTPMPPIPDMRPRFPPQLGPPPELWSPPPDPEKPACPYRPGFSVEIKRHIPPPPFGDPHHGPGAWRERSDVDLHEVTQTRVVMEYPPLEPPPTSPSPPAPTVLAAKLTILSALAVEDGRGPQLVVCSVTPHASPSPGQSEPPAPYQAVAKIFDPLYYSFENRVAAHMPVLVAWKADVHYTHEAAALDHLAKRAQTDGDAGLLAPKYFGSWTFTLPITHAGRKRQRAIRLVLMENIKGPSMRAVCLAPSALASYTEQDRLAIFAAVLDGVARQEHAGVDQRDLAARNVVLRTGSPSPAARNPEQPLPQPVIVDYNTAVVFELSRHGKHPSQLHALPPNPMELFWRTSLPDFPSWTPAAWDGNPKAHQEWLKARFGGEGRVTELDAGFEALKKEHLKVLDAAGDSLSERQRKKFSQELDDLKSRSSRRWWQLY</sequence>
<feature type="region of interest" description="Disordered" evidence="1">
    <location>
        <begin position="1"/>
        <end position="69"/>
    </location>
</feature>
<keyword evidence="3" id="KW-1185">Reference proteome</keyword>
<name>A0AAE0HMH7_9PEZI</name>
<accession>A0AAE0HMH7</accession>
<gene>
    <name evidence="2" type="ORF">B0H64DRAFT_439367</name>
</gene>
<dbReference type="RefSeq" id="XP_062662461.1">
    <property type="nucleotide sequence ID" value="XM_062806422.1"/>
</dbReference>
<feature type="compositionally biased region" description="Basic and acidic residues" evidence="1">
    <location>
        <begin position="407"/>
        <end position="424"/>
    </location>
</feature>
<reference evidence="2" key="2">
    <citation type="submission" date="2023-06" db="EMBL/GenBank/DDBJ databases">
        <authorList>
            <consortium name="Lawrence Berkeley National Laboratory"/>
            <person name="Haridas S."/>
            <person name="Hensen N."/>
            <person name="Bonometti L."/>
            <person name="Westerberg I."/>
            <person name="Brannstrom I.O."/>
            <person name="Guillou S."/>
            <person name="Cros-Aarteil S."/>
            <person name="Calhoun S."/>
            <person name="Kuo A."/>
            <person name="Mondo S."/>
            <person name="Pangilinan J."/>
            <person name="Riley R."/>
            <person name="Labutti K."/>
            <person name="Andreopoulos B."/>
            <person name="Lipzen A."/>
            <person name="Chen C."/>
            <person name="Yanf M."/>
            <person name="Daum C."/>
            <person name="Ng V."/>
            <person name="Clum A."/>
            <person name="Steindorff A."/>
            <person name="Ohm R."/>
            <person name="Martin F."/>
            <person name="Silar P."/>
            <person name="Natvig D."/>
            <person name="Lalanne C."/>
            <person name="Gautier V."/>
            <person name="Ament-Velasquez S.L."/>
            <person name="Kruys A."/>
            <person name="Hutchinson M.I."/>
            <person name="Powell A.J."/>
            <person name="Barry K."/>
            <person name="Miller A.N."/>
            <person name="Grigoriev I.V."/>
            <person name="Debuchy R."/>
            <person name="Gladieux P."/>
            <person name="Thoren M.H."/>
            <person name="Johannesson H."/>
        </authorList>
    </citation>
    <scope>NUCLEOTIDE SEQUENCE</scope>
    <source>
        <strain evidence="2">CBS 168.71</strain>
    </source>
</reference>
<dbReference type="Proteomes" id="UP001278766">
    <property type="component" value="Unassembled WGS sequence"/>
</dbReference>
<evidence type="ECO:0008006" key="4">
    <source>
        <dbReference type="Google" id="ProtNLM"/>
    </source>
</evidence>
<feature type="compositionally biased region" description="Basic and acidic residues" evidence="1">
    <location>
        <begin position="60"/>
        <end position="69"/>
    </location>
</feature>
<organism evidence="2 3">
    <name type="scientific">Chaetomium fimeti</name>
    <dbReference type="NCBI Taxonomy" id="1854472"/>
    <lineage>
        <taxon>Eukaryota</taxon>
        <taxon>Fungi</taxon>
        <taxon>Dikarya</taxon>
        <taxon>Ascomycota</taxon>
        <taxon>Pezizomycotina</taxon>
        <taxon>Sordariomycetes</taxon>
        <taxon>Sordariomycetidae</taxon>
        <taxon>Sordariales</taxon>
        <taxon>Chaetomiaceae</taxon>
        <taxon>Chaetomium</taxon>
    </lineage>
</organism>